<evidence type="ECO:0000313" key="2">
    <source>
        <dbReference type="EMBL" id="TDQ57642.1"/>
    </source>
</evidence>
<evidence type="ECO:0000256" key="1">
    <source>
        <dbReference type="SAM" id="Phobius"/>
    </source>
</evidence>
<sequence length="76" mass="8067">MLSASISNAHFDVHAAMSETLSDFKNNQHGVAAIEYGLIALAVAVFIVAVLYGDDNFIVTLSSKLNQLGDSVTALR</sequence>
<dbReference type="InterPro" id="IPR007047">
    <property type="entry name" value="Flp_Fap"/>
</dbReference>
<reference evidence="2 3" key="1">
    <citation type="submission" date="2019-03" db="EMBL/GenBank/DDBJ databases">
        <title>Genomic Encyclopedia of Type Strains, Phase IV (KMG-IV): sequencing the most valuable type-strain genomes for metagenomic binning, comparative biology and taxonomic classification.</title>
        <authorList>
            <person name="Goeker M."/>
        </authorList>
    </citation>
    <scope>NUCLEOTIDE SEQUENCE [LARGE SCALE GENOMIC DNA]</scope>
    <source>
        <strain evidence="2 3">DSM 28403</strain>
    </source>
</reference>
<dbReference type="EMBL" id="SNYQ01000004">
    <property type="protein sequence ID" value="TDQ57642.1"/>
    <property type="molecule type" value="Genomic_DNA"/>
</dbReference>
<protein>
    <submittedName>
        <fullName evidence="2">Pilus assembly protein Flp/PilA</fullName>
    </submittedName>
</protein>
<dbReference type="AlphaFoldDB" id="A0A4R6V868"/>
<dbReference type="Proteomes" id="UP000295657">
    <property type="component" value="Unassembled WGS sequence"/>
</dbReference>
<keyword evidence="3" id="KW-1185">Reference proteome</keyword>
<accession>A0A4R6V868</accession>
<dbReference type="RefSeq" id="WP_243728772.1">
    <property type="nucleotide sequence ID" value="NZ_SNYQ01000004.1"/>
</dbReference>
<comment type="caution">
    <text evidence="2">The sequence shown here is derived from an EMBL/GenBank/DDBJ whole genome shotgun (WGS) entry which is preliminary data.</text>
</comment>
<organism evidence="2 3">
    <name type="scientific">Mesocricetibacter intestinalis</name>
    <dbReference type="NCBI Taxonomy" id="1521930"/>
    <lineage>
        <taxon>Bacteria</taxon>
        <taxon>Pseudomonadati</taxon>
        <taxon>Pseudomonadota</taxon>
        <taxon>Gammaproteobacteria</taxon>
        <taxon>Pasteurellales</taxon>
        <taxon>Pasteurellaceae</taxon>
        <taxon>Mesocricetibacter</taxon>
    </lineage>
</organism>
<feature type="transmembrane region" description="Helical" evidence="1">
    <location>
        <begin position="33"/>
        <end position="53"/>
    </location>
</feature>
<keyword evidence="1" id="KW-0472">Membrane</keyword>
<keyword evidence="1" id="KW-1133">Transmembrane helix</keyword>
<keyword evidence="1" id="KW-0812">Transmembrane</keyword>
<dbReference type="Pfam" id="PF04964">
    <property type="entry name" value="Flp_Fap"/>
    <property type="match status" value="1"/>
</dbReference>
<evidence type="ECO:0000313" key="3">
    <source>
        <dbReference type="Proteomes" id="UP000295657"/>
    </source>
</evidence>
<gene>
    <name evidence="2" type="ORF">EDC45_1289</name>
</gene>
<proteinExistence type="predicted"/>
<name>A0A4R6V868_9PAST</name>